<gene>
    <name evidence="2" type="ORF">ABID21_001751</name>
</gene>
<name>A0ABV2H512_9HYPH</name>
<reference evidence="2 3" key="1">
    <citation type="submission" date="2024-06" db="EMBL/GenBank/DDBJ databases">
        <title>Genomic Encyclopedia of Type Strains, Phase IV (KMG-IV): sequencing the most valuable type-strain genomes for metagenomic binning, comparative biology and taxonomic classification.</title>
        <authorList>
            <person name="Goeker M."/>
        </authorList>
    </citation>
    <scope>NUCLEOTIDE SEQUENCE [LARGE SCALE GENOMIC DNA]</scope>
    <source>
        <strain evidence="2 3">DSM 105042</strain>
    </source>
</reference>
<accession>A0ABV2H512</accession>
<keyword evidence="3" id="KW-1185">Reference proteome</keyword>
<comment type="caution">
    <text evidence="2">The sequence shown here is derived from an EMBL/GenBank/DDBJ whole genome shotgun (WGS) entry which is preliminary data.</text>
</comment>
<feature type="domain" description="DUF6894" evidence="1">
    <location>
        <begin position="4"/>
        <end position="70"/>
    </location>
</feature>
<sequence length="83" mass="9164">MPKFFFHLRDEIFLKDPDGTELPDPAAALASAKEDVRSLISERIRSGRVFGPAVMVIADETGVELASVSFKEVLSELAPWICE</sequence>
<proteinExistence type="predicted"/>
<evidence type="ECO:0000313" key="3">
    <source>
        <dbReference type="Proteomes" id="UP001549031"/>
    </source>
</evidence>
<dbReference type="Proteomes" id="UP001549031">
    <property type="component" value="Unassembled WGS sequence"/>
</dbReference>
<dbReference type="InterPro" id="IPR054189">
    <property type="entry name" value="DUF6894"/>
</dbReference>
<protein>
    <recommendedName>
        <fullName evidence="1">DUF6894 domain-containing protein</fullName>
    </recommendedName>
</protein>
<dbReference type="EMBL" id="JBEPLJ010000006">
    <property type="protein sequence ID" value="MET3585642.1"/>
    <property type="molecule type" value="Genomic_DNA"/>
</dbReference>
<dbReference type="RefSeq" id="WP_247243592.1">
    <property type="nucleotide sequence ID" value="NZ_JALJRA010000006.1"/>
</dbReference>
<evidence type="ECO:0000259" key="1">
    <source>
        <dbReference type="Pfam" id="PF21834"/>
    </source>
</evidence>
<evidence type="ECO:0000313" key="2">
    <source>
        <dbReference type="EMBL" id="MET3585642.1"/>
    </source>
</evidence>
<dbReference type="Pfam" id="PF21834">
    <property type="entry name" value="DUF6894"/>
    <property type="match status" value="1"/>
</dbReference>
<organism evidence="2 3">
    <name type="scientific">Pseudorhizobium tarimense</name>
    <dbReference type="NCBI Taxonomy" id="1079109"/>
    <lineage>
        <taxon>Bacteria</taxon>
        <taxon>Pseudomonadati</taxon>
        <taxon>Pseudomonadota</taxon>
        <taxon>Alphaproteobacteria</taxon>
        <taxon>Hyphomicrobiales</taxon>
        <taxon>Rhizobiaceae</taxon>
        <taxon>Rhizobium/Agrobacterium group</taxon>
        <taxon>Pseudorhizobium</taxon>
    </lineage>
</organism>